<reference evidence="1 2" key="1">
    <citation type="submission" date="2024-09" db="EMBL/GenBank/DDBJ databases">
        <authorList>
            <person name="Sun Q."/>
            <person name="Mori K."/>
        </authorList>
    </citation>
    <scope>NUCLEOTIDE SEQUENCE [LARGE SCALE GENOMIC DNA]</scope>
    <source>
        <strain evidence="1 2">CECT 7955</strain>
    </source>
</reference>
<protein>
    <submittedName>
        <fullName evidence="1">Uncharacterized protein</fullName>
    </submittedName>
</protein>
<sequence length="171" mass="19142">MSKTNQKDSSCEKTVRPAGIEIQKVIVSKLDFQIKFPSPRHNKPLPPTVQVAINNTKEMEISIVVFVSENTNVDPNNLCVIQDFSYTNDQMPYANFYVCYDVTPESCSTFNVFQLTFNAINSPKGYTPNITLPNDMPMPNILDLKEIVSFLWDEDPVGSRGTVTTVQQGVG</sequence>
<accession>A0ABV5GTX5</accession>
<organism evidence="1 2">
    <name type="scientific">Flavobacterium jumunjinense</name>
    <dbReference type="NCBI Taxonomy" id="998845"/>
    <lineage>
        <taxon>Bacteria</taxon>
        <taxon>Pseudomonadati</taxon>
        <taxon>Bacteroidota</taxon>
        <taxon>Flavobacteriia</taxon>
        <taxon>Flavobacteriales</taxon>
        <taxon>Flavobacteriaceae</taxon>
        <taxon>Flavobacterium</taxon>
    </lineage>
</organism>
<evidence type="ECO:0000313" key="2">
    <source>
        <dbReference type="Proteomes" id="UP001589607"/>
    </source>
</evidence>
<gene>
    <name evidence="1" type="ORF">ACFFVF_20255</name>
</gene>
<dbReference type="EMBL" id="JBHMEY010000096">
    <property type="protein sequence ID" value="MFB9098846.1"/>
    <property type="molecule type" value="Genomic_DNA"/>
</dbReference>
<name>A0ABV5GTX5_9FLAO</name>
<dbReference type="Proteomes" id="UP001589607">
    <property type="component" value="Unassembled WGS sequence"/>
</dbReference>
<comment type="caution">
    <text evidence="1">The sequence shown here is derived from an EMBL/GenBank/DDBJ whole genome shotgun (WGS) entry which is preliminary data.</text>
</comment>
<keyword evidence="2" id="KW-1185">Reference proteome</keyword>
<proteinExistence type="predicted"/>
<evidence type="ECO:0000313" key="1">
    <source>
        <dbReference type="EMBL" id="MFB9098846.1"/>
    </source>
</evidence>
<dbReference type="RefSeq" id="WP_236457184.1">
    <property type="nucleotide sequence ID" value="NZ_CBCSGE010000012.1"/>
</dbReference>